<evidence type="ECO:0000313" key="2">
    <source>
        <dbReference type="EMBL" id="KIM68870.1"/>
    </source>
</evidence>
<keyword evidence="3" id="KW-1185">Reference proteome</keyword>
<dbReference type="EMBL" id="KN822008">
    <property type="protein sequence ID" value="KIM68870.1"/>
    <property type="molecule type" value="Genomic_DNA"/>
</dbReference>
<dbReference type="Pfam" id="PF04938">
    <property type="entry name" value="SIP1"/>
    <property type="match status" value="1"/>
</dbReference>
<dbReference type="InParanoid" id="A0A0C3E7X1"/>
<dbReference type="PANTHER" id="PTHR12794">
    <property type="entry name" value="GEMIN2"/>
    <property type="match status" value="1"/>
</dbReference>
<name>A0A0C3E7X1_9AGAM</name>
<dbReference type="AlphaFoldDB" id="A0A0C3E7X1"/>
<dbReference type="GO" id="GO:0005634">
    <property type="term" value="C:nucleus"/>
    <property type="evidence" value="ECO:0007669"/>
    <property type="project" value="TreeGrafter"/>
</dbReference>
<organism evidence="2 3">
    <name type="scientific">Scleroderma citrinum Foug A</name>
    <dbReference type="NCBI Taxonomy" id="1036808"/>
    <lineage>
        <taxon>Eukaryota</taxon>
        <taxon>Fungi</taxon>
        <taxon>Dikarya</taxon>
        <taxon>Basidiomycota</taxon>
        <taxon>Agaricomycotina</taxon>
        <taxon>Agaricomycetes</taxon>
        <taxon>Agaricomycetidae</taxon>
        <taxon>Boletales</taxon>
        <taxon>Sclerodermatineae</taxon>
        <taxon>Sclerodermataceae</taxon>
        <taxon>Scleroderma</taxon>
    </lineage>
</organism>
<comment type="similarity">
    <text evidence="1">Belongs to the gemin-2 family.</text>
</comment>
<dbReference type="Gene3D" id="1.20.58.1070">
    <property type="match status" value="1"/>
</dbReference>
<dbReference type="InterPro" id="IPR035426">
    <property type="entry name" value="Gemin2/Brr1"/>
</dbReference>
<reference evidence="2 3" key="1">
    <citation type="submission" date="2014-04" db="EMBL/GenBank/DDBJ databases">
        <authorList>
            <consortium name="DOE Joint Genome Institute"/>
            <person name="Kuo A."/>
            <person name="Kohler A."/>
            <person name="Nagy L.G."/>
            <person name="Floudas D."/>
            <person name="Copeland A."/>
            <person name="Barry K.W."/>
            <person name="Cichocki N."/>
            <person name="Veneault-Fourrey C."/>
            <person name="LaButti K."/>
            <person name="Lindquist E.A."/>
            <person name="Lipzen A."/>
            <person name="Lundell T."/>
            <person name="Morin E."/>
            <person name="Murat C."/>
            <person name="Sun H."/>
            <person name="Tunlid A."/>
            <person name="Henrissat B."/>
            <person name="Grigoriev I.V."/>
            <person name="Hibbett D.S."/>
            <person name="Martin F."/>
            <person name="Nordberg H.P."/>
            <person name="Cantor M.N."/>
            <person name="Hua S.X."/>
        </authorList>
    </citation>
    <scope>NUCLEOTIDE SEQUENCE [LARGE SCALE GENOMIC DNA]</scope>
    <source>
        <strain evidence="2 3">Foug A</strain>
    </source>
</reference>
<protein>
    <submittedName>
        <fullName evidence="2">Uncharacterized protein</fullName>
    </submittedName>
</protein>
<dbReference type="GO" id="GO:0032797">
    <property type="term" value="C:SMN complex"/>
    <property type="evidence" value="ECO:0007669"/>
    <property type="project" value="TreeGrafter"/>
</dbReference>
<dbReference type="PANTHER" id="PTHR12794:SF0">
    <property type="entry name" value="GEM-ASSOCIATED PROTEIN 2"/>
    <property type="match status" value="1"/>
</dbReference>
<sequence length="361" mass="40744">MVNKRKRAELEDSDLDVPAPGKQILPVANLPANFDGDPANGLEYLFLVRRDARRLPHITRARNPYEQPAVDIPKDLPAKAPCDTLPCEKWRTTFQRHFRNLRTNLRQPTIYVSVDQTSLARALIPEKKDRDAWWMFLTGEPESEWNPTARAASRKKSKQPEYMRPFSEFPRNGGQTNSLIPAQEATKIPGNDGQLLTVAGSASEVIVDCLERYPAACPTPQDTRAPSNGTGIASQEVTPSRLRGIDHRTSIHLLMYFAHWINIHLQNQNDPSKVVTNSHARWMFSLLTKVEDTVSADEMSLLRNLARTCLGIVKRRRDVKSECVEAADAISDASCWMIFTAIASFWGQKDLWMDAESAMSY</sequence>
<dbReference type="OrthoDB" id="428895at2759"/>
<accession>A0A0C3E7X1</accession>
<dbReference type="GO" id="GO:0000387">
    <property type="term" value="P:spliceosomal snRNP assembly"/>
    <property type="evidence" value="ECO:0007669"/>
    <property type="project" value="InterPro"/>
</dbReference>
<proteinExistence type="inferred from homology"/>
<evidence type="ECO:0000313" key="3">
    <source>
        <dbReference type="Proteomes" id="UP000053989"/>
    </source>
</evidence>
<reference evidence="3" key="2">
    <citation type="submission" date="2015-01" db="EMBL/GenBank/DDBJ databases">
        <title>Evolutionary Origins and Diversification of the Mycorrhizal Mutualists.</title>
        <authorList>
            <consortium name="DOE Joint Genome Institute"/>
            <consortium name="Mycorrhizal Genomics Consortium"/>
            <person name="Kohler A."/>
            <person name="Kuo A."/>
            <person name="Nagy L.G."/>
            <person name="Floudas D."/>
            <person name="Copeland A."/>
            <person name="Barry K.W."/>
            <person name="Cichocki N."/>
            <person name="Veneault-Fourrey C."/>
            <person name="LaButti K."/>
            <person name="Lindquist E.A."/>
            <person name="Lipzen A."/>
            <person name="Lundell T."/>
            <person name="Morin E."/>
            <person name="Murat C."/>
            <person name="Riley R."/>
            <person name="Ohm R."/>
            <person name="Sun H."/>
            <person name="Tunlid A."/>
            <person name="Henrissat B."/>
            <person name="Grigoriev I.V."/>
            <person name="Hibbett D.S."/>
            <person name="Martin F."/>
        </authorList>
    </citation>
    <scope>NUCLEOTIDE SEQUENCE [LARGE SCALE GENOMIC DNA]</scope>
    <source>
        <strain evidence="3">Foug A</strain>
    </source>
</reference>
<dbReference type="Proteomes" id="UP000053989">
    <property type="component" value="Unassembled WGS sequence"/>
</dbReference>
<evidence type="ECO:0000256" key="1">
    <source>
        <dbReference type="ARBA" id="ARBA00025758"/>
    </source>
</evidence>
<gene>
    <name evidence="2" type="ORF">SCLCIDRAFT_13595</name>
</gene>
<dbReference type="HOGENOM" id="CLU_061593_0_0_1"/>